<organism evidence="2">
    <name type="scientific">Chromera velia CCMP2878</name>
    <dbReference type="NCBI Taxonomy" id="1169474"/>
    <lineage>
        <taxon>Eukaryota</taxon>
        <taxon>Sar</taxon>
        <taxon>Alveolata</taxon>
        <taxon>Colpodellida</taxon>
        <taxon>Chromeraceae</taxon>
        <taxon>Chromera</taxon>
    </lineage>
</organism>
<evidence type="ECO:0000256" key="1">
    <source>
        <dbReference type="SAM" id="MobiDB-lite"/>
    </source>
</evidence>
<name>A0A0G4FH87_9ALVE</name>
<dbReference type="PhylomeDB" id="A0A0G4FH87"/>
<accession>A0A0G4FH87</accession>
<dbReference type="AlphaFoldDB" id="A0A0G4FH87"/>
<reference evidence="2" key="1">
    <citation type="submission" date="2014-11" db="EMBL/GenBank/DDBJ databases">
        <authorList>
            <person name="Otto D Thomas"/>
            <person name="Naeem Raeece"/>
        </authorList>
    </citation>
    <scope>NUCLEOTIDE SEQUENCE</scope>
</reference>
<dbReference type="VEuPathDB" id="CryptoDB:Cvel_16937"/>
<evidence type="ECO:0000313" key="2">
    <source>
        <dbReference type="EMBL" id="CEM12656.1"/>
    </source>
</evidence>
<gene>
    <name evidence="2" type="ORF">Cvel_16937</name>
</gene>
<proteinExistence type="predicted"/>
<dbReference type="EMBL" id="CDMZ01000361">
    <property type="protein sequence ID" value="CEM12656.1"/>
    <property type="molecule type" value="Genomic_DNA"/>
</dbReference>
<sequence>MEGTHGPTTSLSEDQTQASGAVVVVYSNGEVAMSATEFKQLLDAGNVLESLVYGHTGMHRETKLDVFKRFDVLCEGLNAIRLYVRGNGTLPSDDTSYIANSALREYAITFGGFPLVDAALEKRETEKDENREEHEGKQRDSLHATSPILDRQGADMYEWRQVVNANGNHAKEFQESFNVQWKEGFEWVSFQTVE</sequence>
<feature type="region of interest" description="Disordered" evidence="1">
    <location>
        <begin position="124"/>
        <end position="145"/>
    </location>
</feature>
<feature type="compositionally biased region" description="Basic and acidic residues" evidence="1">
    <location>
        <begin position="124"/>
        <end position="142"/>
    </location>
</feature>
<protein>
    <submittedName>
        <fullName evidence="2">Uncharacterized protein</fullName>
    </submittedName>
</protein>